<dbReference type="Gene3D" id="3.40.630.30">
    <property type="match status" value="1"/>
</dbReference>
<organism evidence="4 5">
    <name type="scientific">Phialemonium atrogriseum</name>
    <dbReference type="NCBI Taxonomy" id="1093897"/>
    <lineage>
        <taxon>Eukaryota</taxon>
        <taxon>Fungi</taxon>
        <taxon>Dikarya</taxon>
        <taxon>Ascomycota</taxon>
        <taxon>Pezizomycotina</taxon>
        <taxon>Sordariomycetes</taxon>
        <taxon>Sordariomycetidae</taxon>
        <taxon>Cephalothecales</taxon>
        <taxon>Cephalothecaceae</taxon>
        <taxon>Phialemonium</taxon>
    </lineage>
</organism>
<keyword evidence="1" id="KW-0808">Transferase</keyword>
<dbReference type="AlphaFoldDB" id="A0AAJ0FJS0"/>
<protein>
    <submittedName>
        <fullName evidence="4">Acyl-CoA N-acyltransferase</fullName>
    </submittedName>
</protein>
<keyword evidence="5" id="KW-1185">Reference proteome</keyword>
<accession>A0AAJ0FJS0</accession>
<name>A0AAJ0FJS0_9PEZI</name>
<dbReference type="RefSeq" id="XP_060280972.1">
    <property type="nucleotide sequence ID" value="XM_060422463.1"/>
</dbReference>
<reference evidence="4" key="1">
    <citation type="submission" date="2023-06" db="EMBL/GenBank/DDBJ databases">
        <title>Genome-scale phylogeny and comparative genomics of the fungal order Sordariales.</title>
        <authorList>
            <consortium name="Lawrence Berkeley National Laboratory"/>
            <person name="Hensen N."/>
            <person name="Bonometti L."/>
            <person name="Westerberg I."/>
            <person name="Brannstrom I.O."/>
            <person name="Guillou S."/>
            <person name="Cros-Aarteil S."/>
            <person name="Calhoun S."/>
            <person name="Haridas S."/>
            <person name="Kuo A."/>
            <person name="Mondo S."/>
            <person name="Pangilinan J."/>
            <person name="Riley R."/>
            <person name="Labutti K."/>
            <person name="Andreopoulos B."/>
            <person name="Lipzen A."/>
            <person name="Chen C."/>
            <person name="Yanf M."/>
            <person name="Daum C."/>
            <person name="Ng V."/>
            <person name="Clum A."/>
            <person name="Steindorff A."/>
            <person name="Ohm R."/>
            <person name="Martin F."/>
            <person name="Silar P."/>
            <person name="Natvig D."/>
            <person name="Lalanne C."/>
            <person name="Gautier V."/>
            <person name="Ament-Velasquez S.L."/>
            <person name="Kruys A."/>
            <person name="Hutchinson M.I."/>
            <person name="Powell A.J."/>
            <person name="Barry K."/>
            <person name="Miller A.N."/>
            <person name="Grigoriev I.V."/>
            <person name="Debuchy R."/>
            <person name="Gladieux P."/>
            <person name="Thoren M.H."/>
            <person name="Johannesson H."/>
        </authorList>
    </citation>
    <scope>NUCLEOTIDE SEQUENCE</scope>
    <source>
        <strain evidence="4">8032-3</strain>
    </source>
</reference>
<evidence type="ECO:0000256" key="1">
    <source>
        <dbReference type="ARBA" id="ARBA00022679"/>
    </source>
</evidence>
<dbReference type="InterPro" id="IPR016181">
    <property type="entry name" value="Acyl_CoA_acyltransferase"/>
</dbReference>
<dbReference type="SUPFAM" id="SSF55729">
    <property type="entry name" value="Acyl-CoA N-acyltransferases (Nat)"/>
    <property type="match status" value="1"/>
</dbReference>
<evidence type="ECO:0000259" key="3">
    <source>
        <dbReference type="PROSITE" id="PS51186"/>
    </source>
</evidence>
<comment type="caution">
    <text evidence="4">The sequence shown here is derived from an EMBL/GenBank/DDBJ whole genome shotgun (WGS) entry which is preliminary data.</text>
</comment>
<evidence type="ECO:0000256" key="2">
    <source>
        <dbReference type="ARBA" id="ARBA00023315"/>
    </source>
</evidence>
<dbReference type="EMBL" id="MU839018">
    <property type="protein sequence ID" value="KAK1764759.1"/>
    <property type="molecule type" value="Genomic_DNA"/>
</dbReference>
<sequence length="188" mass="20548">MAADSVNFRLATKEDAVQLERLINTAFRADTTAQVFLSADHTSVDVTDAASIAAKIAQPDCTVLAGTDADGALVAHCSVRRLDADRAWFGLLAVDVGRRNRGLGGRALAYAEDYARREWGAARMEFDVVCTRAELIAWYARRGYRATGETTPFPYDRHGDWRGVLRDDLHFITLGKDLSEVPAATGAE</sequence>
<evidence type="ECO:0000313" key="4">
    <source>
        <dbReference type="EMBL" id="KAK1764759.1"/>
    </source>
</evidence>
<dbReference type="PROSITE" id="PS51186">
    <property type="entry name" value="GNAT"/>
    <property type="match status" value="1"/>
</dbReference>
<evidence type="ECO:0000313" key="5">
    <source>
        <dbReference type="Proteomes" id="UP001244011"/>
    </source>
</evidence>
<keyword evidence="2" id="KW-0012">Acyltransferase</keyword>
<feature type="domain" description="N-acetyltransferase" evidence="3">
    <location>
        <begin position="6"/>
        <end position="179"/>
    </location>
</feature>
<proteinExistence type="predicted"/>
<dbReference type="GeneID" id="85305650"/>
<dbReference type="Pfam" id="PF00583">
    <property type="entry name" value="Acetyltransf_1"/>
    <property type="match status" value="1"/>
</dbReference>
<dbReference type="InterPro" id="IPR050832">
    <property type="entry name" value="Bact_Acetyltransf"/>
</dbReference>
<dbReference type="PANTHER" id="PTHR43877">
    <property type="entry name" value="AMINOALKYLPHOSPHONATE N-ACETYLTRANSFERASE-RELATED-RELATED"/>
    <property type="match status" value="1"/>
</dbReference>
<dbReference type="InterPro" id="IPR000182">
    <property type="entry name" value="GNAT_dom"/>
</dbReference>
<gene>
    <name evidence="4" type="ORF">QBC33DRAFT_182760</name>
</gene>
<dbReference type="GO" id="GO:0016747">
    <property type="term" value="F:acyltransferase activity, transferring groups other than amino-acyl groups"/>
    <property type="evidence" value="ECO:0007669"/>
    <property type="project" value="InterPro"/>
</dbReference>
<dbReference type="Proteomes" id="UP001244011">
    <property type="component" value="Unassembled WGS sequence"/>
</dbReference>